<evidence type="ECO:0000313" key="3">
    <source>
        <dbReference type="Proteomes" id="UP001152622"/>
    </source>
</evidence>
<feature type="region of interest" description="Disordered" evidence="1">
    <location>
        <begin position="92"/>
        <end position="136"/>
    </location>
</feature>
<evidence type="ECO:0000313" key="2">
    <source>
        <dbReference type="EMBL" id="KAJ8365632.1"/>
    </source>
</evidence>
<protein>
    <submittedName>
        <fullName evidence="2">Uncharacterized protein</fullName>
    </submittedName>
</protein>
<dbReference type="AlphaFoldDB" id="A0A9Q1FT15"/>
<comment type="caution">
    <text evidence="2">The sequence shown here is derived from an EMBL/GenBank/DDBJ whole genome shotgun (WGS) entry which is preliminary data.</text>
</comment>
<proteinExistence type="predicted"/>
<keyword evidence="3" id="KW-1185">Reference proteome</keyword>
<accession>A0A9Q1FT15</accession>
<name>A0A9Q1FT15_SYNKA</name>
<evidence type="ECO:0000256" key="1">
    <source>
        <dbReference type="SAM" id="MobiDB-lite"/>
    </source>
</evidence>
<organism evidence="2 3">
    <name type="scientific">Synaphobranchus kaupii</name>
    <name type="common">Kaup's arrowtooth eel</name>
    <dbReference type="NCBI Taxonomy" id="118154"/>
    <lineage>
        <taxon>Eukaryota</taxon>
        <taxon>Metazoa</taxon>
        <taxon>Chordata</taxon>
        <taxon>Craniata</taxon>
        <taxon>Vertebrata</taxon>
        <taxon>Euteleostomi</taxon>
        <taxon>Actinopterygii</taxon>
        <taxon>Neopterygii</taxon>
        <taxon>Teleostei</taxon>
        <taxon>Anguilliformes</taxon>
        <taxon>Synaphobranchidae</taxon>
        <taxon>Synaphobranchus</taxon>
    </lineage>
</organism>
<reference evidence="2" key="1">
    <citation type="journal article" date="2023" name="Science">
        <title>Genome structures resolve the early diversification of teleost fishes.</title>
        <authorList>
            <person name="Parey E."/>
            <person name="Louis A."/>
            <person name="Montfort J."/>
            <person name="Bouchez O."/>
            <person name="Roques C."/>
            <person name="Iampietro C."/>
            <person name="Lluch J."/>
            <person name="Castinel A."/>
            <person name="Donnadieu C."/>
            <person name="Desvignes T."/>
            <person name="Floi Bucao C."/>
            <person name="Jouanno E."/>
            <person name="Wen M."/>
            <person name="Mejri S."/>
            <person name="Dirks R."/>
            <person name="Jansen H."/>
            <person name="Henkel C."/>
            <person name="Chen W.J."/>
            <person name="Zahm M."/>
            <person name="Cabau C."/>
            <person name="Klopp C."/>
            <person name="Thompson A.W."/>
            <person name="Robinson-Rechavi M."/>
            <person name="Braasch I."/>
            <person name="Lecointre G."/>
            <person name="Bobe J."/>
            <person name="Postlethwait J.H."/>
            <person name="Berthelot C."/>
            <person name="Roest Crollius H."/>
            <person name="Guiguen Y."/>
        </authorList>
    </citation>
    <scope>NUCLEOTIDE SEQUENCE</scope>
    <source>
        <strain evidence="2">WJC10195</strain>
    </source>
</reference>
<gene>
    <name evidence="2" type="ORF">SKAU_G00144630</name>
</gene>
<dbReference type="Proteomes" id="UP001152622">
    <property type="component" value="Chromosome 4"/>
</dbReference>
<sequence>MIDAHWARQLQQPRAQSAPLSFPGCLRMFQDAPWPSRNARVLMFNPEQEINLFARPSGRGLSGCSVFISECCRRGGAWLPWLTMTEEPLMGLQDILRPGPQTEPTNDRPLQPPTPYGADCPPSPPDRKPQTGPQCRATGAWPPLLCPMHACGRQSC</sequence>
<dbReference type="EMBL" id="JAINUF010000004">
    <property type="protein sequence ID" value="KAJ8365632.1"/>
    <property type="molecule type" value="Genomic_DNA"/>
</dbReference>